<dbReference type="SUPFAM" id="SSF51735">
    <property type="entry name" value="NAD(P)-binding Rossmann-fold domains"/>
    <property type="match status" value="1"/>
</dbReference>
<keyword evidence="5" id="KW-1185">Reference proteome</keyword>
<dbReference type="Gene3D" id="3.90.180.10">
    <property type="entry name" value="Medium-chain alcohol dehydrogenases, catalytic domain"/>
    <property type="match status" value="1"/>
</dbReference>
<protein>
    <submittedName>
        <fullName evidence="4">NADPH--quinone reductase</fullName>
    </submittedName>
</protein>
<dbReference type="SMART" id="SM00829">
    <property type="entry name" value="PKS_ER"/>
    <property type="match status" value="1"/>
</dbReference>
<name>A0A0A0BP46_9CELL</name>
<evidence type="ECO:0000259" key="3">
    <source>
        <dbReference type="SMART" id="SM00829"/>
    </source>
</evidence>
<dbReference type="RefSeq" id="WP_043608605.1">
    <property type="nucleotide sequence ID" value="NZ_AXCY01000094.1"/>
</dbReference>
<dbReference type="InterPro" id="IPR036291">
    <property type="entry name" value="NAD(P)-bd_dom_sf"/>
</dbReference>
<accession>A0A0A0BP46</accession>
<dbReference type="InterPro" id="IPR013154">
    <property type="entry name" value="ADH-like_N"/>
</dbReference>
<evidence type="ECO:0000256" key="1">
    <source>
        <dbReference type="ARBA" id="ARBA00022857"/>
    </source>
</evidence>
<dbReference type="InterPro" id="IPR013149">
    <property type="entry name" value="ADH-like_C"/>
</dbReference>
<dbReference type="PANTHER" id="PTHR48106:SF13">
    <property type="entry name" value="QUINONE OXIDOREDUCTASE-RELATED"/>
    <property type="match status" value="1"/>
</dbReference>
<evidence type="ECO:0000256" key="2">
    <source>
        <dbReference type="ARBA" id="ARBA00023002"/>
    </source>
</evidence>
<dbReference type="InterPro" id="IPR011032">
    <property type="entry name" value="GroES-like_sf"/>
</dbReference>
<proteinExistence type="predicted"/>
<feature type="domain" description="Enoyl reductase (ER)" evidence="3">
    <location>
        <begin position="10"/>
        <end position="323"/>
    </location>
</feature>
<reference evidence="4 5" key="1">
    <citation type="submission" date="2013-08" db="EMBL/GenBank/DDBJ databases">
        <title>Genome sequencing of Cellulomonas carbonis T26.</title>
        <authorList>
            <person name="Chen F."/>
            <person name="Li Y."/>
            <person name="Wang G."/>
        </authorList>
    </citation>
    <scope>NUCLEOTIDE SEQUENCE [LARGE SCALE GENOMIC DNA]</scope>
    <source>
        <strain evidence="4 5">T26</strain>
    </source>
</reference>
<gene>
    <name evidence="4" type="ORF">N868_16935</name>
</gene>
<dbReference type="InterPro" id="IPR020843">
    <property type="entry name" value="ER"/>
</dbReference>
<dbReference type="GO" id="GO:0035925">
    <property type="term" value="F:mRNA 3'-UTR AU-rich region binding"/>
    <property type="evidence" value="ECO:0007669"/>
    <property type="project" value="TreeGrafter"/>
</dbReference>
<dbReference type="Pfam" id="PF00107">
    <property type="entry name" value="ADH_zinc_N"/>
    <property type="match status" value="1"/>
</dbReference>
<dbReference type="AlphaFoldDB" id="A0A0A0BP46"/>
<dbReference type="PROSITE" id="PS01162">
    <property type="entry name" value="QOR_ZETA_CRYSTAL"/>
    <property type="match status" value="1"/>
</dbReference>
<dbReference type="PANTHER" id="PTHR48106">
    <property type="entry name" value="QUINONE OXIDOREDUCTASE PIG3-RELATED"/>
    <property type="match status" value="1"/>
</dbReference>
<dbReference type="GO" id="GO:0070402">
    <property type="term" value="F:NADPH binding"/>
    <property type="evidence" value="ECO:0007669"/>
    <property type="project" value="TreeGrafter"/>
</dbReference>
<keyword evidence="1" id="KW-0521">NADP</keyword>
<dbReference type="Pfam" id="PF08240">
    <property type="entry name" value="ADH_N"/>
    <property type="match status" value="1"/>
</dbReference>
<reference evidence="4 5" key="2">
    <citation type="journal article" date="2015" name="Stand. Genomic Sci.">
        <title>Draft genome sequence of Cellulomonas carbonis T26(T) and comparative analysis of six Cellulomonas genomes.</title>
        <authorList>
            <person name="Zhuang W."/>
            <person name="Zhang S."/>
            <person name="Xia X."/>
            <person name="Wang G."/>
        </authorList>
    </citation>
    <scope>NUCLEOTIDE SEQUENCE [LARGE SCALE GENOMIC DNA]</scope>
    <source>
        <strain evidence="4 5">T26</strain>
    </source>
</reference>
<dbReference type="InterPro" id="IPR047618">
    <property type="entry name" value="QOR-like"/>
</dbReference>
<dbReference type="EMBL" id="AXCY01000094">
    <property type="protein sequence ID" value="KGM09467.1"/>
    <property type="molecule type" value="Genomic_DNA"/>
</dbReference>
<dbReference type="GO" id="GO:0005829">
    <property type="term" value="C:cytosol"/>
    <property type="evidence" value="ECO:0007669"/>
    <property type="project" value="TreeGrafter"/>
</dbReference>
<keyword evidence="2" id="KW-0560">Oxidoreductase</keyword>
<dbReference type="InterPro" id="IPR002364">
    <property type="entry name" value="Quin_OxRdtase/zeta-crystal_CS"/>
</dbReference>
<dbReference type="OrthoDB" id="9780520at2"/>
<dbReference type="GO" id="GO:0008270">
    <property type="term" value="F:zinc ion binding"/>
    <property type="evidence" value="ECO:0007669"/>
    <property type="project" value="InterPro"/>
</dbReference>
<dbReference type="Proteomes" id="UP000029839">
    <property type="component" value="Unassembled WGS sequence"/>
</dbReference>
<evidence type="ECO:0000313" key="4">
    <source>
        <dbReference type="EMBL" id="KGM09467.1"/>
    </source>
</evidence>
<dbReference type="SUPFAM" id="SSF50129">
    <property type="entry name" value="GroES-like"/>
    <property type="match status" value="1"/>
</dbReference>
<dbReference type="Gene3D" id="3.40.50.720">
    <property type="entry name" value="NAD(P)-binding Rossmann-like Domain"/>
    <property type="match status" value="1"/>
</dbReference>
<sequence length="325" mass="33479">MRVIRATAPGGPEVLSPAEVDEPMPGPGEALVAVEAAGVNFIDTYRRSGVYPATFPHVVGTEGAGTVLAVGEGTQDVAPGDRVGWLAVPGSYAERVAAPVSELVPLPDDVPTATAAAVLLQGITAEYLVDATFPVRPGQHVLVHAGAGGVGLLLTQLARSRGAHVVSTVSTDEKEALSRAAGAEAVRYDRLSDLTAELPRIVRDLTDGGVHTVFDGVGRATFDASLACLRPRGGLALFGGSSGQVPPVDPQRLNAAGSVYLTRPTLAHYTADRAELLERAATVLDAVSAGTLHVRIGATHALEDAARAHADLEARRTTGKVLLVP</sequence>
<evidence type="ECO:0000313" key="5">
    <source>
        <dbReference type="Proteomes" id="UP000029839"/>
    </source>
</evidence>
<dbReference type="CDD" id="cd05286">
    <property type="entry name" value="QOR2"/>
    <property type="match status" value="1"/>
</dbReference>
<organism evidence="4 5">
    <name type="scientific">Cellulomonas carbonis T26</name>
    <dbReference type="NCBI Taxonomy" id="947969"/>
    <lineage>
        <taxon>Bacteria</taxon>
        <taxon>Bacillati</taxon>
        <taxon>Actinomycetota</taxon>
        <taxon>Actinomycetes</taxon>
        <taxon>Micrococcales</taxon>
        <taxon>Cellulomonadaceae</taxon>
        <taxon>Cellulomonas</taxon>
    </lineage>
</organism>
<dbReference type="GO" id="GO:0003960">
    <property type="term" value="F:quinone reductase (NADPH) activity"/>
    <property type="evidence" value="ECO:0007669"/>
    <property type="project" value="InterPro"/>
</dbReference>
<comment type="caution">
    <text evidence="4">The sequence shown here is derived from an EMBL/GenBank/DDBJ whole genome shotgun (WGS) entry which is preliminary data.</text>
</comment>